<sequence length="238" mass="25369">MRATPATQTIGGRAIFCCGECFGGGMRQPFVPVISLEVLMARSWTVARLVGHEDWAGVHRLWSDALADATPAGDVAGRQVGAERLEQVLSRPGVTTMVAEHDDDLVGLMVATSNPLSGLTDSACVTVEILYVTPARRGRGIGHLLLAKAAVLAEQTGATHVVSNVPSQSRDLNRFFARMGFASTVTRRITSPAALRRRLSGEEGGRPFDKVLARRRSLRARTGLTQPLEIVQAGASAS</sequence>
<gene>
    <name evidence="4" type="ORF">GGG17_00955</name>
</gene>
<keyword evidence="5" id="KW-1185">Reference proteome</keyword>
<accession>A0A6I3IA70</accession>
<organism evidence="4 5">
    <name type="scientific">Arsenicicoccus cauae</name>
    <dbReference type="NCBI Taxonomy" id="2663847"/>
    <lineage>
        <taxon>Bacteria</taxon>
        <taxon>Bacillati</taxon>
        <taxon>Actinomycetota</taxon>
        <taxon>Actinomycetes</taxon>
        <taxon>Micrococcales</taxon>
        <taxon>Intrasporangiaceae</taxon>
        <taxon>Arsenicicoccus</taxon>
    </lineage>
</organism>
<dbReference type="Gene3D" id="3.40.630.30">
    <property type="match status" value="1"/>
</dbReference>
<dbReference type="Pfam" id="PF00583">
    <property type="entry name" value="Acetyltransf_1"/>
    <property type="match status" value="1"/>
</dbReference>
<evidence type="ECO:0000313" key="4">
    <source>
        <dbReference type="EMBL" id="MTB70567.1"/>
    </source>
</evidence>
<proteinExistence type="predicted"/>
<dbReference type="AlphaFoldDB" id="A0A6I3IA70"/>
<evidence type="ECO:0000313" key="5">
    <source>
        <dbReference type="Proteomes" id="UP000431092"/>
    </source>
</evidence>
<feature type="domain" description="N-acetyltransferase" evidence="3">
    <location>
        <begin position="45"/>
        <end position="202"/>
    </location>
</feature>
<comment type="caution">
    <text evidence="4">The sequence shown here is derived from an EMBL/GenBank/DDBJ whole genome shotgun (WGS) entry which is preliminary data.</text>
</comment>
<dbReference type="EMBL" id="WLVL01000003">
    <property type="protein sequence ID" value="MTB70567.1"/>
    <property type="molecule type" value="Genomic_DNA"/>
</dbReference>
<dbReference type="CDD" id="cd04301">
    <property type="entry name" value="NAT_SF"/>
    <property type="match status" value="1"/>
</dbReference>
<keyword evidence="2" id="KW-0012">Acyltransferase</keyword>
<dbReference type="Proteomes" id="UP000431092">
    <property type="component" value="Unassembled WGS sequence"/>
</dbReference>
<dbReference type="GO" id="GO:0016747">
    <property type="term" value="F:acyltransferase activity, transferring groups other than amino-acyl groups"/>
    <property type="evidence" value="ECO:0007669"/>
    <property type="project" value="InterPro"/>
</dbReference>
<dbReference type="InterPro" id="IPR000182">
    <property type="entry name" value="GNAT_dom"/>
</dbReference>
<name>A0A6I3IA70_9MICO</name>
<dbReference type="InterPro" id="IPR016181">
    <property type="entry name" value="Acyl_CoA_acyltransferase"/>
</dbReference>
<dbReference type="SUPFAM" id="SSF55729">
    <property type="entry name" value="Acyl-CoA N-acyltransferases (Nat)"/>
    <property type="match status" value="1"/>
</dbReference>
<reference evidence="4 5" key="1">
    <citation type="submission" date="2019-11" db="EMBL/GenBank/DDBJ databases">
        <title>Whole genome sequencing identifies a novel species of the genus Arsenicicoccus isolated from human blood.</title>
        <authorList>
            <person name="Jeong J.H."/>
            <person name="Kweon O.J."/>
            <person name="Kim H.R."/>
            <person name="Kim T.-H."/>
            <person name="Ha S.-M."/>
            <person name="Lee M.-K."/>
        </authorList>
    </citation>
    <scope>NUCLEOTIDE SEQUENCE [LARGE SCALE GENOMIC DNA]</scope>
    <source>
        <strain evidence="4 5">MKL-02</strain>
    </source>
</reference>
<dbReference type="InterPro" id="IPR050832">
    <property type="entry name" value="Bact_Acetyltransf"/>
</dbReference>
<protein>
    <submittedName>
        <fullName evidence="4">GNAT family N-acetyltransferase</fullName>
    </submittedName>
</protein>
<dbReference type="PANTHER" id="PTHR43877">
    <property type="entry name" value="AMINOALKYLPHOSPHONATE N-ACETYLTRANSFERASE-RELATED-RELATED"/>
    <property type="match status" value="1"/>
</dbReference>
<evidence type="ECO:0000256" key="1">
    <source>
        <dbReference type="ARBA" id="ARBA00022679"/>
    </source>
</evidence>
<dbReference type="PROSITE" id="PS51186">
    <property type="entry name" value="GNAT"/>
    <property type="match status" value="1"/>
</dbReference>
<evidence type="ECO:0000256" key="2">
    <source>
        <dbReference type="ARBA" id="ARBA00023315"/>
    </source>
</evidence>
<evidence type="ECO:0000259" key="3">
    <source>
        <dbReference type="PROSITE" id="PS51186"/>
    </source>
</evidence>
<keyword evidence="1 4" id="KW-0808">Transferase</keyword>